<dbReference type="RefSeq" id="WP_068749956.1">
    <property type="nucleotide sequence ID" value="NZ_JBDXXE010000057.1"/>
</dbReference>
<reference evidence="3" key="1">
    <citation type="submission" date="2016-07" db="EMBL/GenBank/DDBJ databases">
        <authorList>
            <person name="Florea S."/>
            <person name="Webb J.S."/>
            <person name="Jaromczyk J."/>
            <person name="Schardl C.L."/>
        </authorList>
    </citation>
    <scope>NUCLEOTIDE SEQUENCE [LARGE SCALE GENOMIC DNA]</scope>
    <source>
        <strain evidence="3">IPBSL-7</strain>
    </source>
</reference>
<dbReference type="EMBL" id="MBQD01000004">
    <property type="protein sequence ID" value="OCL36963.1"/>
    <property type="molecule type" value="Genomic_DNA"/>
</dbReference>
<dbReference type="PANTHER" id="PTHR43312">
    <property type="entry name" value="D-THREO-ALDOSE 1-DEHYDROGENASE"/>
    <property type="match status" value="1"/>
</dbReference>
<name>A0A1C0ARM9_9ACTN</name>
<sequence>MQYRQLGKTGLSVSDIGFGAWGIGGGAWVGAQDDESLRALERFIELGGTFIDTARGYGRSEELVGKVLRRHAGEGLVVATKVPPKNGEWPARRGVPVERTFPGAHIRASLEESLRASGLEAFDVLQFHVWSDEWVGQGDWLETIESLKDEGKIRFFGVSINDYEPEQGVALVRTGTVDTVQVIYNVFHQQPQEELLPAAQEHGVGVIVRVALDEGGLTGRITADTRFDPEDFRSHYFGGGRTVELEQHVTALTTELGIDADELPDRALRFVLAHPAVSTVIAGMRTVRNVERNAATSDRGPLPADELGILERHRWERDWYIEPGKTSRFE</sequence>
<dbReference type="PANTHER" id="PTHR43312:SF1">
    <property type="entry name" value="NADP-DEPENDENT OXIDOREDUCTASE DOMAIN-CONTAINING PROTEIN"/>
    <property type="match status" value="1"/>
</dbReference>
<evidence type="ECO:0000313" key="3">
    <source>
        <dbReference type="Proteomes" id="UP000093501"/>
    </source>
</evidence>
<dbReference type="AlphaFoldDB" id="A0A1C0ARM9"/>
<keyword evidence="3" id="KW-1185">Reference proteome</keyword>
<organism evidence="2 3">
    <name type="scientific">Tessaracoccus lapidicaptus</name>
    <dbReference type="NCBI Taxonomy" id="1427523"/>
    <lineage>
        <taxon>Bacteria</taxon>
        <taxon>Bacillati</taxon>
        <taxon>Actinomycetota</taxon>
        <taxon>Actinomycetes</taxon>
        <taxon>Propionibacteriales</taxon>
        <taxon>Propionibacteriaceae</taxon>
        <taxon>Tessaracoccus</taxon>
    </lineage>
</organism>
<dbReference type="SUPFAM" id="SSF51430">
    <property type="entry name" value="NAD(P)-linked oxidoreductase"/>
    <property type="match status" value="1"/>
</dbReference>
<dbReference type="Pfam" id="PF00248">
    <property type="entry name" value="Aldo_ket_red"/>
    <property type="match status" value="1"/>
</dbReference>
<dbReference type="InterPro" id="IPR053135">
    <property type="entry name" value="AKR2_Oxidoreductase"/>
</dbReference>
<dbReference type="InterPro" id="IPR036812">
    <property type="entry name" value="NAD(P)_OxRdtase_dom_sf"/>
</dbReference>
<proteinExistence type="predicted"/>
<dbReference type="Gene3D" id="3.20.20.100">
    <property type="entry name" value="NADP-dependent oxidoreductase domain"/>
    <property type="match status" value="1"/>
</dbReference>
<gene>
    <name evidence="2" type="ORF">BCR15_12850</name>
</gene>
<accession>A0A1C0ARM9</accession>
<dbReference type="InterPro" id="IPR023210">
    <property type="entry name" value="NADP_OxRdtase_dom"/>
</dbReference>
<dbReference type="Proteomes" id="UP000093501">
    <property type="component" value="Unassembled WGS sequence"/>
</dbReference>
<evidence type="ECO:0000259" key="1">
    <source>
        <dbReference type="Pfam" id="PF00248"/>
    </source>
</evidence>
<protein>
    <submittedName>
        <fullName evidence="2">Aldo/keto reductase</fullName>
    </submittedName>
</protein>
<dbReference type="CDD" id="cd19086">
    <property type="entry name" value="AKR_AKR11C1"/>
    <property type="match status" value="1"/>
</dbReference>
<comment type="caution">
    <text evidence="2">The sequence shown here is derived from an EMBL/GenBank/DDBJ whole genome shotgun (WGS) entry which is preliminary data.</text>
</comment>
<feature type="domain" description="NADP-dependent oxidoreductase" evidence="1">
    <location>
        <begin position="16"/>
        <end position="313"/>
    </location>
</feature>
<evidence type="ECO:0000313" key="2">
    <source>
        <dbReference type="EMBL" id="OCL36963.1"/>
    </source>
</evidence>